<accession>A0A1E5GCT1</accession>
<comment type="caution">
    <text evidence="1">The sequence shown here is derived from an EMBL/GenBank/DDBJ whole genome shotgun (WGS) entry which is preliminary data.</text>
</comment>
<evidence type="ECO:0000313" key="1">
    <source>
        <dbReference type="EMBL" id="OEG10461.1"/>
    </source>
</evidence>
<proteinExistence type="predicted"/>
<reference evidence="2" key="1">
    <citation type="submission" date="2016-09" db="EMBL/GenBank/DDBJ databases">
        <authorList>
            <person name="Gulvik C.A."/>
        </authorList>
    </citation>
    <scope>NUCLEOTIDE SEQUENCE [LARGE SCALE GENOMIC DNA]</scope>
    <source>
        <strain evidence="2">LMG 8895</strain>
    </source>
</reference>
<name>A0A1E5GCT1_9ENTE</name>
<evidence type="ECO:0000313" key="2">
    <source>
        <dbReference type="Proteomes" id="UP000095094"/>
    </source>
</evidence>
<dbReference type="OrthoDB" id="6638171at2"/>
<dbReference type="Proteomes" id="UP000095094">
    <property type="component" value="Unassembled WGS sequence"/>
</dbReference>
<organism evidence="1 2">
    <name type="scientific">Enterococcus termitis</name>
    <dbReference type="NCBI Taxonomy" id="332950"/>
    <lineage>
        <taxon>Bacteria</taxon>
        <taxon>Bacillati</taxon>
        <taxon>Bacillota</taxon>
        <taxon>Bacilli</taxon>
        <taxon>Lactobacillales</taxon>
        <taxon>Enterococcaceae</taxon>
        <taxon>Enterococcus</taxon>
    </lineage>
</organism>
<dbReference type="EMBL" id="MIJY01000043">
    <property type="protein sequence ID" value="OEG10461.1"/>
    <property type="molecule type" value="Genomic_DNA"/>
</dbReference>
<dbReference type="AlphaFoldDB" id="A0A1E5GCT1"/>
<keyword evidence="2" id="KW-1185">Reference proteome</keyword>
<protein>
    <submittedName>
        <fullName evidence="1">Uncharacterized protein</fullName>
    </submittedName>
</protein>
<dbReference type="RefSeq" id="WP_069664242.1">
    <property type="nucleotide sequence ID" value="NZ_JBHUJJ010000001.1"/>
</dbReference>
<sequence>MLNHKFYFYDESFNIQTIKEDGYVRISNKLISSISPYLDEHTFTDYYSDNKILGLSKDGTILKLDDISFLKECLILHANTEKEYSKFVNFLDKSLINGHKILHVDGSPVTGGLIHNFVLTSEVPSKIFHEDFEKDDAKLQDQFINEYYNVFKDVKMYWNEVGNLEDGFNYYGITILTPEMAQQLLIRMAEYLDGNDSEAAEYFIGDDYNMLKVLLNRCIEEKKYLIHFGI</sequence>
<gene>
    <name evidence="1" type="ORF">BCR25_08250</name>
</gene>